<keyword evidence="2" id="KW-1185">Reference proteome</keyword>
<evidence type="ECO:0000313" key="1">
    <source>
        <dbReference type="EMBL" id="GFN97097.1"/>
    </source>
</evidence>
<sequence>MYRLYEEVYKELERASLDKYKRIFDEEFNLAFHKPKKDQCEICTFQRNNSTDEEKESFEEHLSNKLKAREARCKTSKTSFKTSCTFDMEQILLCPHR</sequence>
<dbReference type="AlphaFoldDB" id="A0AAV3ZQI2"/>
<accession>A0AAV3ZQI2</accession>
<proteinExistence type="predicted"/>
<dbReference type="Proteomes" id="UP000735302">
    <property type="component" value="Unassembled WGS sequence"/>
</dbReference>
<comment type="caution">
    <text evidence="1">The sequence shown here is derived from an EMBL/GenBank/DDBJ whole genome shotgun (WGS) entry which is preliminary data.</text>
</comment>
<organism evidence="1 2">
    <name type="scientific">Plakobranchus ocellatus</name>
    <dbReference type="NCBI Taxonomy" id="259542"/>
    <lineage>
        <taxon>Eukaryota</taxon>
        <taxon>Metazoa</taxon>
        <taxon>Spiralia</taxon>
        <taxon>Lophotrochozoa</taxon>
        <taxon>Mollusca</taxon>
        <taxon>Gastropoda</taxon>
        <taxon>Heterobranchia</taxon>
        <taxon>Euthyneura</taxon>
        <taxon>Panpulmonata</taxon>
        <taxon>Sacoglossa</taxon>
        <taxon>Placobranchoidea</taxon>
        <taxon>Plakobranchidae</taxon>
        <taxon>Plakobranchus</taxon>
    </lineage>
</organism>
<evidence type="ECO:0000313" key="2">
    <source>
        <dbReference type="Proteomes" id="UP000735302"/>
    </source>
</evidence>
<protein>
    <submittedName>
        <fullName evidence="1">tRNA uridine 5-carboxymethylaminomethyl modification enzyme mnmg</fullName>
    </submittedName>
</protein>
<gene>
    <name evidence="1" type="ORF">PoB_002360300</name>
</gene>
<dbReference type="EMBL" id="BLXT01002730">
    <property type="protein sequence ID" value="GFN97097.1"/>
    <property type="molecule type" value="Genomic_DNA"/>
</dbReference>
<reference evidence="1 2" key="1">
    <citation type="journal article" date="2021" name="Elife">
        <title>Chloroplast acquisition without the gene transfer in kleptoplastic sea slugs, Plakobranchus ocellatus.</title>
        <authorList>
            <person name="Maeda T."/>
            <person name="Takahashi S."/>
            <person name="Yoshida T."/>
            <person name="Shimamura S."/>
            <person name="Takaki Y."/>
            <person name="Nagai Y."/>
            <person name="Toyoda A."/>
            <person name="Suzuki Y."/>
            <person name="Arimoto A."/>
            <person name="Ishii H."/>
            <person name="Satoh N."/>
            <person name="Nishiyama T."/>
            <person name="Hasebe M."/>
            <person name="Maruyama T."/>
            <person name="Minagawa J."/>
            <person name="Obokata J."/>
            <person name="Shigenobu S."/>
        </authorList>
    </citation>
    <scope>NUCLEOTIDE SEQUENCE [LARGE SCALE GENOMIC DNA]</scope>
</reference>
<name>A0AAV3ZQI2_9GAST</name>